<reference evidence="2" key="1">
    <citation type="submission" date="2022-11" db="UniProtKB">
        <authorList>
            <consortium name="WormBaseParasite"/>
        </authorList>
    </citation>
    <scope>IDENTIFICATION</scope>
</reference>
<accession>A0A914WWA3</accession>
<evidence type="ECO:0000313" key="1">
    <source>
        <dbReference type="Proteomes" id="UP000887566"/>
    </source>
</evidence>
<organism evidence="1 2">
    <name type="scientific">Plectus sambesii</name>
    <dbReference type="NCBI Taxonomy" id="2011161"/>
    <lineage>
        <taxon>Eukaryota</taxon>
        <taxon>Metazoa</taxon>
        <taxon>Ecdysozoa</taxon>
        <taxon>Nematoda</taxon>
        <taxon>Chromadorea</taxon>
        <taxon>Plectida</taxon>
        <taxon>Plectina</taxon>
        <taxon>Plectoidea</taxon>
        <taxon>Plectidae</taxon>
        <taxon>Plectus</taxon>
    </lineage>
</organism>
<proteinExistence type="predicted"/>
<dbReference type="AlphaFoldDB" id="A0A914WWA3"/>
<keyword evidence="1" id="KW-1185">Reference proteome</keyword>
<evidence type="ECO:0000313" key="2">
    <source>
        <dbReference type="WBParaSite" id="PSAMB.scaffold5086size12692.g25937.t1"/>
    </source>
</evidence>
<dbReference type="WBParaSite" id="PSAMB.scaffold5086size12692.g25937.t1">
    <property type="protein sequence ID" value="PSAMB.scaffold5086size12692.g25937.t1"/>
    <property type="gene ID" value="PSAMB.scaffold5086size12692.g25937"/>
</dbReference>
<protein>
    <submittedName>
        <fullName evidence="2">FLYWCH-type domain-containing protein</fullName>
    </submittedName>
</protein>
<dbReference type="Proteomes" id="UP000887566">
    <property type="component" value="Unplaced"/>
</dbReference>
<sequence length="250" mass="28866">MLRRTTSGFWGLAITSRFKSFEDLKKVLEEKKVHKRSTKKQKYGEKVEYECKQKRQFKCPFEMYTYVGDGEDEMYELFEYEAHNCENAEYKRGLKRAAREMIDMAMEVRRGVGEISPLAQQLAYAREGPGLLDVPTPKQMYNAVAYKKRKLEGPPIRTIGALFEEISSRFPERSAASPPDSVIRARLDCDPDNPNAFYTFLTTQRLVQNLGKPGGDVLQVDGTYKLMYEESTVLTLGVSDRHWRCREIAM</sequence>
<name>A0A914WWA3_9BILA</name>